<dbReference type="KEGG" id="pmrn:116948884"/>
<dbReference type="InterPro" id="IPR002347">
    <property type="entry name" value="SDR_fam"/>
</dbReference>
<keyword evidence="2" id="KW-0560">Oxidoreductase</keyword>
<dbReference type="Proteomes" id="UP001318040">
    <property type="component" value="Chromosome 35"/>
</dbReference>
<keyword evidence="4" id="KW-0812">Transmembrane</keyword>
<dbReference type="InterPro" id="IPR036291">
    <property type="entry name" value="NAD(P)-bd_dom_sf"/>
</dbReference>
<dbReference type="Gene3D" id="3.40.50.720">
    <property type="entry name" value="NAD(P)-binding Rossmann-like Domain"/>
    <property type="match status" value="1"/>
</dbReference>
<dbReference type="InterPro" id="IPR020904">
    <property type="entry name" value="Sc_DH/Rdtase_CS"/>
</dbReference>
<protein>
    <submittedName>
        <fullName evidence="6">Retinol dehydrogenase 7-like</fullName>
    </submittedName>
</protein>
<organism evidence="5 6">
    <name type="scientific">Petromyzon marinus</name>
    <name type="common">Sea lamprey</name>
    <dbReference type="NCBI Taxonomy" id="7757"/>
    <lineage>
        <taxon>Eukaryota</taxon>
        <taxon>Metazoa</taxon>
        <taxon>Chordata</taxon>
        <taxon>Craniata</taxon>
        <taxon>Vertebrata</taxon>
        <taxon>Cyclostomata</taxon>
        <taxon>Hyperoartia</taxon>
        <taxon>Petromyzontiformes</taxon>
        <taxon>Petromyzontidae</taxon>
        <taxon>Petromyzon</taxon>
    </lineage>
</organism>
<proteinExistence type="inferred from homology"/>
<dbReference type="PANTHER" id="PTHR43313:SF47">
    <property type="entry name" value="RETINOL DEHYDROGENASE 7"/>
    <property type="match status" value="1"/>
</dbReference>
<dbReference type="FunFam" id="3.40.50.720:FF:000074">
    <property type="entry name" value="Retinol dehydrogenase type 1"/>
    <property type="match status" value="1"/>
</dbReference>
<reference evidence="6" key="1">
    <citation type="submission" date="2025-08" db="UniProtKB">
        <authorList>
            <consortium name="RefSeq"/>
        </authorList>
    </citation>
    <scope>IDENTIFICATION</scope>
    <source>
        <tissue evidence="6">Sperm</tissue>
    </source>
</reference>
<keyword evidence="5" id="KW-1185">Reference proteome</keyword>
<evidence type="ECO:0000313" key="5">
    <source>
        <dbReference type="Proteomes" id="UP001318040"/>
    </source>
</evidence>
<dbReference type="PROSITE" id="PS00061">
    <property type="entry name" value="ADH_SHORT"/>
    <property type="match status" value="1"/>
</dbReference>
<evidence type="ECO:0000256" key="4">
    <source>
        <dbReference type="SAM" id="Phobius"/>
    </source>
</evidence>
<accession>A0AAJ7TS21</accession>
<sequence length="337" mass="36963">MSSDNAAGPPCCLCGPTCPLVLVAVLGVWAAWYWRDKRRVAGATGRWVLITGCDSGFGRALARRLDAVGLRVVAACLGPAGEEELRRSCSSRLVTLRLDVTDPESVRAAARRVRQEVGEQGLWGLVNNAGRIIPIGPNDWMTTDDYRRVLDVNLLGMVDVTLQMLPLVKQARGRVVNVASIAGRVSIVGGGYCISKFGVEAFSDTLRRDMRAFGVKVSIVEPGGFRTGITDIAAIEEDLRKRWAQLPSVTKEDYGSDYLDKYIWLQTSKMTGLCDNLSKVTWCMEHALVATHPRTRYGAGWDAKILFIPLSYLPTFIVDFLLAMTMPRLAVATKVTP</sequence>
<dbReference type="AlphaFoldDB" id="A0AAJ7TS21"/>
<gene>
    <name evidence="6" type="primary">LOC116948884</name>
</gene>
<dbReference type="PANTHER" id="PTHR43313">
    <property type="entry name" value="SHORT-CHAIN DEHYDROGENASE/REDUCTASE FAMILY 9C"/>
    <property type="match status" value="1"/>
</dbReference>
<dbReference type="PRINTS" id="PR00080">
    <property type="entry name" value="SDRFAMILY"/>
</dbReference>
<evidence type="ECO:0000256" key="1">
    <source>
        <dbReference type="ARBA" id="ARBA00006484"/>
    </source>
</evidence>
<dbReference type="PRINTS" id="PR00081">
    <property type="entry name" value="GDHRDH"/>
</dbReference>
<dbReference type="RefSeq" id="XP_032821985.1">
    <property type="nucleotide sequence ID" value="XM_032966094.1"/>
</dbReference>
<evidence type="ECO:0000256" key="3">
    <source>
        <dbReference type="RuleBase" id="RU000363"/>
    </source>
</evidence>
<evidence type="ECO:0000256" key="2">
    <source>
        <dbReference type="ARBA" id="ARBA00023002"/>
    </source>
</evidence>
<comment type="similarity">
    <text evidence="1 3">Belongs to the short-chain dehydrogenases/reductases (SDR) family.</text>
</comment>
<name>A0AAJ7TS21_PETMA</name>
<dbReference type="GO" id="GO:0008202">
    <property type="term" value="P:steroid metabolic process"/>
    <property type="evidence" value="ECO:0007669"/>
    <property type="project" value="TreeGrafter"/>
</dbReference>
<dbReference type="GO" id="GO:0016491">
    <property type="term" value="F:oxidoreductase activity"/>
    <property type="evidence" value="ECO:0007669"/>
    <property type="project" value="UniProtKB-KW"/>
</dbReference>
<evidence type="ECO:0000313" key="6">
    <source>
        <dbReference type="RefSeq" id="XP_032821985.1"/>
    </source>
</evidence>
<keyword evidence="4" id="KW-1133">Transmembrane helix</keyword>
<dbReference type="SUPFAM" id="SSF51735">
    <property type="entry name" value="NAD(P)-binding Rossmann-fold domains"/>
    <property type="match status" value="1"/>
</dbReference>
<keyword evidence="4" id="KW-0472">Membrane</keyword>
<dbReference type="Pfam" id="PF00106">
    <property type="entry name" value="adh_short"/>
    <property type="match status" value="1"/>
</dbReference>
<feature type="transmembrane region" description="Helical" evidence="4">
    <location>
        <begin position="12"/>
        <end position="34"/>
    </location>
</feature>